<evidence type="ECO:0000313" key="2">
    <source>
        <dbReference type="EMBL" id="CAI9150089.1"/>
    </source>
</evidence>
<comment type="caution">
    <text evidence="2">The sequence shown here is derived from an EMBL/GenBank/DDBJ whole genome shotgun (WGS) entry which is preliminary data.</text>
</comment>
<evidence type="ECO:0000256" key="1">
    <source>
        <dbReference type="SAM" id="MobiDB-lite"/>
    </source>
</evidence>
<evidence type="ECO:0000313" key="3">
    <source>
        <dbReference type="Proteomes" id="UP001176941"/>
    </source>
</evidence>
<protein>
    <submittedName>
        <fullName evidence="2">Uncharacterized protein</fullName>
    </submittedName>
</protein>
<gene>
    <name evidence="2" type="ORF">MRATA1EN1_LOCUS31707</name>
</gene>
<dbReference type="EMBL" id="CATKSN020000645">
    <property type="protein sequence ID" value="CAI9150089.1"/>
    <property type="molecule type" value="Genomic_DNA"/>
</dbReference>
<organism evidence="2 3">
    <name type="scientific">Rangifer tarandus platyrhynchus</name>
    <name type="common">Svalbard reindeer</name>
    <dbReference type="NCBI Taxonomy" id="3082113"/>
    <lineage>
        <taxon>Eukaryota</taxon>
        <taxon>Metazoa</taxon>
        <taxon>Chordata</taxon>
        <taxon>Craniata</taxon>
        <taxon>Vertebrata</taxon>
        <taxon>Euteleostomi</taxon>
        <taxon>Mammalia</taxon>
        <taxon>Eutheria</taxon>
        <taxon>Laurasiatheria</taxon>
        <taxon>Artiodactyla</taxon>
        <taxon>Ruminantia</taxon>
        <taxon>Pecora</taxon>
        <taxon>Cervidae</taxon>
        <taxon>Odocoileinae</taxon>
        <taxon>Rangifer</taxon>
    </lineage>
</organism>
<dbReference type="Proteomes" id="UP001176941">
    <property type="component" value="Unassembled WGS sequence"/>
</dbReference>
<feature type="region of interest" description="Disordered" evidence="1">
    <location>
        <begin position="30"/>
        <end position="118"/>
    </location>
</feature>
<accession>A0ABN8XR29</accession>
<name>A0ABN8XR29_RANTA</name>
<feature type="compositionally biased region" description="Basic and acidic residues" evidence="1">
    <location>
        <begin position="44"/>
        <end position="66"/>
    </location>
</feature>
<keyword evidence="3" id="KW-1185">Reference proteome</keyword>
<reference evidence="2" key="1">
    <citation type="submission" date="2023-04" db="EMBL/GenBank/DDBJ databases">
        <authorList>
            <consortium name="ELIXIR-Norway"/>
        </authorList>
    </citation>
    <scope>NUCLEOTIDE SEQUENCE [LARGE SCALE GENOMIC DNA]</scope>
</reference>
<proteinExistence type="predicted"/>
<sequence length="143" mass="15002">MSVSCPRREGQTCGRGETFLSTQAEVTVQDSRAAFRGGSGSSLGDKHDHGSTGEDPAREPPRDSLESRPAPVPTRRTVGLGGWGPGEGACPPVSDLPLDSGDGVSLRPPGVRGPLDRRPQRTFLLCTSLTSLRKQAAAPSRRG</sequence>